<dbReference type="PATRIC" id="fig|1244531.5.peg.1259"/>
<dbReference type="OrthoDB" id="9811744at2"/>
<dbReference type="GO" id="GO:0046654">
    <property type="term" value="P:tetrahydrofolate biosynthetic process"/>
    <property type="evidence" value="ECO:0007669"/>
    <property type="project" value="TreeGrafter"/>
</dbReference>
<dbReference type="KEGG" id="caj:CIG1485E_1158"/>
<evidence type="ECO:0000256" key="8">
    <source>
        <dbReference type="ARBA" id="ARBA00022909"/>
    </source>
</evidence>
<evidence type="ECO:0000313" key="10">
    <source>
        <dbReference type="EMBL" id="AII14992.1"/>
    </source>
</evidence>
<keyword evidence="5 10" id="KW-0808">Transferase</keyword>
<evidence type="ECO:0000256" key="7">
    <source>
        <dbReference type="ARBA" id="ARBA00022842"/>
    </source>
</evidence>
<dbReference type="Pfam" id="PF00809">
    <property type="entry name" value="Pterin_bind"/>
    <property type="match status" value="1"/>
</dbReference>
<evidence type="ECO:0000256" key="4">
    <source>
        <dbReference type="ARBA" id="ARBA00012458"/>
    </source>
</evidence>
<dbReference type="InterPro" id="IPR011005">
    <property type="entry name" value="Dihydropteroate_synth-like_sf"/>
</dbReference>
<dbReference type="STRING" id="1244531.CIG2463D_1249"/>
<evidence type="ECO:0000256" key="1">
    <source>
        <dbReference type="ARBA" id="ARBA00000012"/>
    </source>
</evidence>
<protein>
    <recommendedName>
        <fullName evidence="4">dihydropteroate synthase</fullName>
        <ecNumber evidence="4">2.5.1.15</ecNumber>
    </recommendedName>
</protein>
<feature type="domain" description="Pterin-binding" evidence="9">
    <location>
        <begin position="118"/>
        <end position="368"/>
    </location>
</feature>
<dbReference type="Gene3D" id="3.20.20.20">
    <property type="entry name" value="Dihydropteroate synthase-like"/>
    <property type="match status" value="1"/>
</dbReference>
<comment type="catalytic activity">
    <reaction evidence="1">
        <text>(7,8-dihydropterin-6-yl)methyl diphosphate + 4-aminobenzoate = 7,8-dihydropteroate + diphosphate</text>
        <dbReference type="Rhea" id="RHEA:19949"/>
        <dbReference type="ChEBI" id="CHEBI:17836"/>
        <dbReference type="ChEBI" id="CHEBI:17839"/>
        <dbReference type="ChEBI" id="CHEBI:33019"/>
        <dbReference type="ChEBI" id="CHEBI:72950"/>
        <dbReference type="EC" id="2.5.1.15"/>
    </reaction>
</comment>
<dbReference type="GO" id="GO:0005829">
    <property type="term" value="C:cytosol"/>
    <property type="evidence" value="ECO:0007669"/>
    <property type="project" value="TreeGrafter"/>
</dbReference>
<dbReference type="GO" id="GO:0004156">
    <property type="term" value="F:dihydropteroate synthase activity"/>
    <property type="evidence" value="ECO:0007669"/>
    <property type="project" value="UniProtKB-EC"/>
</dbReference>
<dbReference type="InterPro" id="IPR000489">
    <property type="entry name" value="Pterin-binding_dom"/>
</dbReference>
<dbReference type="InterPro" id="IPR006390">
    <property type="entry name" value="DHP_synth_dom"/>
</dbReference>
<dbReference type="SUPFAM" id="SSF51717">
    <property type="entry name" value="Dihydropteroate synthetase-like"/>
    <property type="match status" value="1"/>
</dbReference>
<evidence type="ECO:0000259" key="9">
    <source>
        <dbReference type="PROSITE" id="PS50972"/>
    </source>
</evidence>
<dbReference type="eggNOG" id="COG0294">
    <property type="taxonomic scope" value="Bacteria"/>
</dbReference>
<comment type="cofactor">
    <cofactor evidence="2">
        <name>Mg(2+)</name>
        <dbReference type="ChEBI" id="CHEBI:18420"/>
    </cofactor>
</comment>
<evidence type="ECO:0000256" key="6">
    <source>
        <dbReference type="ARBA" id="ARBA00022723"/>
    </source>
</evidence>
<dbReference type="AlphaFoldDB" id="A0A076FC36"/>
<name>A0A076FC36_9BACT</name>
<evidence type="ECO:0000256" key="3">
    <source>
        <dbReference type="ARBA" id="ARBA00004763"/>
    </source>
</evidence>
<evidence type="ECO:0000256" key="5">
    <source>
        <dbReference type="ARBA" id="ARBA00022679"/>
    </source>
</evidence>
<dbReference type="PANTHER" id="PTHR20941:SF1">
    <property type="entry name" value="FOLIC ACID SYNTHESIS PROTEIN FOL1"/>
    <property type="match status" value="1"/>
</dbReference>
<evidence type="ECO:0000313" key="11">
    <source>
        <dbReference type="Proteomes" id="UP000028486"/>
    </source>
</evidence>
<dbReference type="EMBL" id="CP009043">
    <property type="protein sequence ID" value="AII14992.1"/>
    <property type="molecule type" value="Genomic_DNA"/>
</dbReference>
<dbReference type="EC" id="2.5.1.15" evidence="4"/>
<keyword evidence="7" id="KW-0460">Magnesium</keyword>
<dbReference type="NCBIfam" id="TIGR01496">
    <property type="entry name" value="DHPS"/>
    <property type="match status" value="1"/>
</dbReference>
<dbReference type="Proteomes" id="UP000028486">
    <property type="component" value="Chromosome"/>
</dbReference>
<dbReference type="HOGENOM" id="CLU_008023_1_0_7"/>
<sequence>MKIFKIDASSGFDEICSTIKPQIAGLKIMKNKSSLHFFYIKDIKRVAANILKQDALSLGAELVCSKDSVFGGLESENALLIANQKQINLLTKKELLQDFGLKDLAKFISKDFKKPAKSLIMGVLNFNTDSFNPASRTTADECASKIEKMINDGADFIDIGMVSSRPGSIYVGSEVEFERVKPVVDIIEQNGFTKRVKFSLDSFDEKCLRYALERGFSMVNDISGDCSLATLAKQYGASYCLMHKNGDPQTMQVGVKDSDILGIVDEFFERKLEILDTLGQKDIWLDPGIGFGKTARDNMILIKHLEHFLHFGYPLFVGASRKSVINAYSPSDVSDRLAGSLYLHLKAFENGASIIRTHDVLAHKQMFDMAQAYANLEF</sequence>
<proteinExistence type="predicted"/>
<dbReference type="PROSITE" id="PS50972">
    <property type="entry name" value="PTERIN_BINDING"/>
    <property type="match status" value="1"/>
</dbReference>
<reference evidence="11" key="1">
    <citation type="journal article" date="2014" name="Genome Announc.">
        <title>Complete Genome Sequence of Campylobacter iguaniorum Strain 1485ET, Isolated from a Bearded Dragon (Pogona vitticeps).</title>
        <authorList>
            <person name="Gilbert M.J."/>
            <person name="Miller W.G."/>
            <person name="Yee E."/>
            <person name="Kik M."/>
            <person name="Wagenaar J.A."/>
            <person name="Duim B."/>
        </authorList>
    </citation>
    <scope>NUCLEOTIDE SEQUENCE [LARGE SCALE GENOMIC DNA]</scope>
    <source>
        <strain evidence="11">1485E</strain>
    </source>
</reference>
<organism evidence="10 11">
    <name type="scientific">Campylobacter iguaniorum</name>
    <dbReference type="NCBI Taxonomy" id="1244531"/>
    <lineage>
        <taxon>Bacteria</taxon>
        <taxon>Pseudomonadati</taxon>
        <taxon>Campylobacterota</taxon>
        <taxon>Epsilonproteobacteria</taxon>
        <taxon>Campylobacterales</taxon>
        <taxon>Campylobacteraceae</taxon>
        <taxon>Campylobacter</taxon>
    </lineage>
</organism>
<keyword evidence="11" id="KW-1185">Reference proteome</keyword>
<dbReference type="RefSeq" id="WP_038454571.1">
    <property type="nucleotide sequence ID" value="NZ_CP009043.1"/>
</dbReference>
<keyword evidence="8" id="KW-0289">Folate biosynthesis</keyword>
<dbReference type="CDD" id="cd00739">
    <property type="entry name" value="DHPS"/>
    <property type="match status" value="1"/>
</dbReference>
<keyword evidence="6" id="KW-0479">Metal-binding</keyword>
<dbReference type="InterPro" id="IPR045031">
    <property type="entry name" value="DHP_synth-like"/>
</dbReference>
<gene>
    <name evidence="10" type="primary">folP</name>
    <name evidence="10" type="ORF">CIG1485E_1158</name>
</gene>
<comment type="pathway">
    <text evidence="3">Cofactor biosynthesis; tetrahydrofolate biosynthesis; 7,8-dihydrofolate from 2-amino-4-hydroxy-6-hydroxymethyl-7,8-dihydropteridine diphosphate and 4-aminobenzoate: step 1/2.</text>
</comment>
<dbReference type="PANTHER" id="PTHR20941">
    <property type="entry name" value="FOLATE SYNTHESIS PROTEINS"/>
    <property type="match status" value="1"/>
</dbReference>
<dbReference type="GO" id="GO:0046872">
    <property type="term" value="F:metal ion binding"/>
    <property type="evidence" value="ECO:0007669"/>
    <property type="project" value="UniProtKB-KW"/>
</dbReference>
<dbReference type="GO" id="GO:0046656">
    <property type="term" value="P:folic acid biosynthetic process"/>
    <property type="evidence" value="ECO:0007669"/>
    <property type="project" value="UniProtKB-KW"/>
</dbReference>
<accession>A0A076FC36</accession>
<evidence type="ECO:0000256" key="2">
    <source>
        <dbReference type="ARBA" id="ARBA00001946"/>
    </source>
</evidence>